<evidence type="ECO:0000313" key="15">
    <source>
        <dbReference type="Proteomes" id="UP000245168"/>
    </source>
</evidence>
<protein>
    <recommendedName>
        <fullName evidence="4 13">Tetraacyldisaccharide 4'-kinase</fullName>
        <ecNumber evidence="3 13">2.7.1.130</ecNumber>
    </recommendedName>
    <alternativeName>
        <fullName evidence="12 13">Lipid A 4'-kinase</fullName>
    </alternativeName>
</protein>
<organism evidence="14 15">
    <name type="scientific">Marinicauda salina</name>
    <dbReference type="NCBI Taxonomy" id="2135793"/>
    <lineage>
        <taxon>Bacteria</taxon>
        <taxon>Pseudomonadati</taxon>
        <taxon>Pseudomonadota</taxon>
        <taxon>Alphaproteobacteria</taxon>
        <taxon>Maricaulales</taxon>
        <taxon>Maricaulaceae</taxon>
        <taxon>Marinicauda</taxon>
    </lineage>
</organism>
<dbReference type="PANTHER" id="PTHR42724:SF1">
    <property type="entry name" value="TETRAACYLDISACCHARIDE 4'-KINASE, MITOCHONDRIAL-RELATED"/>
    <property type="match status" value="1"/>
</dbReference>
<feature type="binding site" evidence="13">
    <location>
        <begin position="57"/>
        <end position="64"/>
    </location>
    <ligand>
        <name>ATP</name>
        <dbReference type="ChEBI" id="CHEBI:30616"/>
    </ligand>
</feature>
<dbReference type="EMBL" id="QEXV01000003">
    <property type="protein sequence ID" value="PWE17694.1"/>
    <property type="molecule type" value="Genomic_DNA"/>
</dbReference>
<dbReference type="InterPro" id="IPR027417">
    <property type="entry name" value="P-loop_NTPase"/>
</dbReference>
<sequence length="339" mass="35824">MRPPAFWDADAPRGSARLTRALLAPASAVYAWATARRIARTRPARAPVPVICVGNLTLGGTGKTPVARALLEIARDQGRSPAALSRGWRGRLKGPVMVDPALHTAADVGDEPLLLAATAPTVVSRDRPAGARLAAEHGADLVVMDDGHQNPTLAKDLSIVVVDGETGWGAGRVFPAGPLREPVAAGLARADAVVVMVRNKDDRPDYAGLGLAELDIPVLTAWLEPAAPPPDGPLVAFAGIGRPQKFYDALAAQGGELAEVASFPDHHAFTRREIDALTDLAEAHDARLITTEKDWVRLPADARERVAAWPVRAVFAEPARIADLVADARPRVDAAREQG</sequence>
<name>A0A2U2BUQ8_9PROT</name>
<dbReference type="UniPathway" id="UPA00359">
    <property type="reaction ID" value="UER00482"/>
</dbReference>
<evidence type="ECO:0000256" key="8">
    <source>
        <dbReference type="ARBA" id="ARBA00022741"/>
    </source>
</evidence>
<dbReference type="GO" id="GO:0005524">
    <property type="term" value="F:ATP binding"/>
    <property type="evidence" value="ECO:0007669"/>
    <property type="project" value="UniProtKB-UniRule"/>
</dbReference>
<keyword evidence="8 13" id="KW-0547">Nucleotide-binding</keyword>
<dbReference type="GO" id="GO:0005886">
    <property type="term" value="C:plasma membrane"/>
    <property type="evidence" value="ECO:0007669"/>
    <property type="project" value="TreeGrafter"/>
</dbReference>
<evidence type="ECO:0000256" key="3">
    <source>
        <dbReference type="ARBA" id="ARBA00012071"/>
    </source>
</evidence>
<evidence type="ECO:0000256" key="5">
    <source>
        <dbReference type="ARBA" id="ARBA00022516"/>
    </source>
</evidence>
<evidence type="ECO:0000256" key="12">
    <source>
        <dbReference type="ARBA" id="ARBA00029757"/>
    </source>
</evidence>
<evidence type="ECO:0000256" key="4">
    <source>
        <dbReference type="ARBA" id="ARBA00016436"/>
    </source>
</evidence>
<dbReference type="GO" id="GO:0009029">
    <property type="term" value="F:lipid-A 4'-kinase activity"/>
    <property type="evidence" value="ECO:0007669"/>
    <property type="project" value="UniProtKB-UniRule"/>
</dbReference>
<accession>A0A2U2BUQ8</accession>
<keyword evidence="5 13" id="KW-0444">Lipid biosynthesis</keyword>
<dbReference type="Proteomes" id="UP000245168">
    <property type="component" value="Unassembled WGS sequence"/>
</dbReference>
<dbReference type="HAMAP" id="MF_00409">
    <property type="entry name" value="LpxK"/>
    <property type="match status" value="1"/>
</dbReference>
<evidence type="ECO:0000256" key="1">
    <source>
        <dbReference type="ARBA" id="ARBA00002274"/>
    </source>
</evidence>
<dbReference type="GO" id="GO:0009245">
    <property type="term" value="P:lipid A biosynthetic process"/>
    <property type="evidence" value="ECO:0007669"/>
    <property type="project" value="UniProtKB-UniRule"/>
</dbReference>
<evidence type="ECO:0000256" key="7">
    <source>
        <dbReference type="ARBA" id="ARBA00022679"/>
    </source>
</evidence>
<keyword evidence="6 13" id="KW-0441">Lipid A biosynthesis</keyword>
<comment type="function">
    <text evidence="1 13">Transfers the gamma-phosphate of ATP to the 4'-position of a tetraacyldisaccharide 1-phosphate intermediate (termed DS-1-P) to form tetraacyldisaccharide 1,4'-bis-phosphate (lipid IVA).</text>
</comment>
<dbReference type="EC" id="2.7.1.130" evidence="3 13"/>
<keyword evidence="15" id="KW-1185">Reference proteome</keyword>
<dbReference type="AlphaFoldDB" id="A0A2U2BUQ8"/>
<evidence type="ECO:0000256" key="10">
    <source>
        <dbReference type="ARBA" id="ARBA00022840"/>
    </source>
</evidence>
<keyword evidence="7 13" id="KW-0808">Transferase</keyword>
<keyword evidence="9 13" id="KW-0418">Kinase</keyword>
<evidence type="ECO:0000256" key="6">
    <source>
        <dbReference type="ARBA" id="ARBA00022556"/>
    </source>
</evidence>
<evidence type="ECO:0000256" key="2">
    <source>
        <dbReference type="ARBA" id="ARBA00004870"/>
    </source>
</evidence>
<evidence type="ECO:0000256" key="11">
    <source>
        <dbReference type="ARBA" id="ARBA00023098"/>
    </source>
</evidence>
<evidence type="ECO:0000256" key="13">
    <source>
        <dbReference type="HAMAP-Rule" id="MF_00409"/>
    </source>
</evidence>
<proteinExistence type="inferred from homology"/>
<comment type="catalytic activity">
    <reaction evidence="13">
        <text>a lipid A disaccharide + ATP = a lipid IVA + ADP + H(+)</text>
        <dbReference type="Rhea" id="RHEA:67840"/>
        <dbReference type="ChEBI" id="CHEBI:15378"/>
        <dbReference type="ChEBI" id="CHEBI:30616"/>
        <dbReference type="ChEBI" id="CHEBI:176343"/>
        <dbReference type="ChEBI" id="CHEBI:176425"/>
        <dbReference type="ChEBI" id="CHEBI:456216"/>
        <dbReference type="EC" id="2.7.1.130"/>
    </reaction>
</comment>
<evidence type="ECO:0000313" key="14">
    <source>
        <dbReference type="EMBL" id="PWE17694.1"/>
    </source>
</evidence>
<dbReference type="GO" id="GO:0009244">
    <property type="term" value="P:lipopolysaccharide core region biosynthetic process"/>
    <property type="evidence" value="ECO:0007669"/>
    <property type="project" value="TreeGrafter"/>
</dbReference>
<comment type="similarity">
    <text evidence="13">Belongs to the LpxK family.</text>
</comment>
<dbReference type="NCBIfam" id="TIGR00682">
    <property type="entry name" value="lpxK"/>
    <property type="match status" value="1"/>
</dbReference>
<keyword evidence="11 13" id="KW-0443">Lipid metabolism</keyword>
<dbReference type="RefSeq" id="WP_109252925.1">
    <property type="nucleotide sequence ID" value="NZ_QEXV01000003.1"/>
</dbReference>
<dbReference type="PANTHER" id="PTHR42724">
    <property type="entry name" value="TETRAACYLDISACCHARIDE 4'-KINASE"/>
    <property type="match status" value="1"/>
</dbReference>
<comment type="pathway">
    <text evidence="2 13">Glycolipid biosynthesis; lipid IV(A) biosynthesis; lipid IV(A) from (3R)-3-hydroxytetradecanoyl-[acyl-carrier-protein] and UDP-N-acetyl-alpha-D-glucosamine: step 6/6.</text>
</comment>
<dbReference type="SUPFAM" id="SSF52540">
    <property type="entry name" value="P-loop containing nucleoside triphosphate hydrolases"/>
    <property type="match status" value="1"/>
</dbReference>
<keyword evidence="10 13" id="KW-0067">ATP-binding</keyword>
<reference evidence="15" key="1">
    <citation type="submission" date="2018-05" db="EMBL/GenBank/DDBJ databases">
        <authorList>
            <person name="Liu B.-T."/>
        </authorList>
    </citation>
    <scope>NUCLEOTIDE SEQUENCE [LARGE SCALE GENOMIC DNA]</scope>
    <source>
        <strain evidence="15">WD6-1</strain>
    </source>
</reference>
<gene>
    <name evidence="13" type="primary">lpxK</name>
    <name evidence="14" type="ORF">DDZ18_08530</name>
</gene>
<comment type="caution">
    <text evidence="14">The sequence shown here is derived from an EMBL/GenBank/DDBJ whole genome shotgun (WGS) entry which is preliminary data.</text>
</comment>
<dbReference type="Pfam" id="PF02606">
    <property type="entry name" value="LpxK"/>
    <property type="match status" value="1"/>
</dbReference>
<dbReference type="OrthoDB" id="9766423at2"/>
<dbReference type="InterPro" id="IPR003758">
    <property type="entry name" value="LpxK"/>
</dbReference>
<evidence type="ECO:0000256" key="9">
    <source>
        <dbReference type="ARBA" id="ARBA00022777"/>
    </source>
</evidence>